<feature type="chain" id="PRO_5043148004" description="DUF8173 domain-containing protein" evidence="3">
    <location>
        <begin position="28"/>
        <end position="386"/>
    </location>
</feature>
<dbReference type="InterPro" id="IPR058486">
    <property type="entry name" value="DUF8173"/>
</dbReference>
<sequence length="386" mass="39647">MLAKKLISSLALGLLLLVAPGLPAAMAGEVTGPATAATAAPASALSPSPGMAFTSGDAVVRVDPQGIDGEALAAAGDNMVRFNGDVVIRPDEIIQGNVVVMNGDIEVRGRVLGNVTAINGSVTLRSGSFVQGNVTVIRGDIVRENGAQVQGHITMGSGARDLTGGHYFPPSAGYYRNEPGFGGRLAGWLLYLLGLIAITAVAMALFPTRITAMQVTLEANPGRCLGVGFLGWIALPVVLLALVLTIIGIPVAIAVALILPLIVLIGLVLTGLVVGQQVERALGRKWPAVGGQTLLVQAAMGVALLWLAQSLPVVGMLIWVLAAVIGMGAVLITRFGTNRPWFGGKPPSGKVIDDQVKGTPGTGEVIDIPPEGRGAMPDPGRENQQQ</sequence>
<dbReference type="AlphaFoldDB" id="A0A1J5JEI6"/>
<gene>
    <name evidence="5" type="ORF">MOOR_27430</name>
</gene>
<feature type="transmembrane region" description="Helical" evidence="2">
    <location>
        <begin position="253"/>
        <end position="274"/>
    </location>
</feature>
<keyword evidence="2" id="KW-0812">Transmembrane</keyword>
<feature type="transmembrane region" description="Helical" evidence="2">
    <location>
        <begin position="286"/>
        <end position="307"/>
    </location>
</feature>
<evidence type="ECO:0000256" key="2">
    <source>
        <dbReference type="SAM" id="Phobius"/>
    </source>
</evidence>
<keyword evidence="3" id="KW-0732">Signal</keyword>
<evidence type="ECO:0000256" key="3">
    <source>
        <dbReference type="SAM" id="SignalP"/>
    </source>
</evidence>
<keyword evidence="2" id="KW-0472">Membrane</keyword>
<evidence type="ECO:0000259" key="4">
    <source>
        <dbReference type="Pfam" id="PF26514"/>
    </source>
</evidence>
<protein>
    <recommendedName>
        <fullName evidence="4">DUF8173 domain-containing protein</fullName>
    </recommendedName>
</protein>
<dbReference type="Proteomes" id="UP000182743">
    <property type="component" value="Unassembled WGS sequence"/>
</dbReference>
<evidence type="ECO:0000256" key="1">
    <source>
        <dbReference type="SAM" id="MobiDB-lite"/>
    </source>
</evidence>
<organism evidence="5 6">
    <name type="scientific">Neomoorella thermoacetica</name>
    <name type="common">Clostridium thermoaceticum</name>
    <dbReference type="NCBI Taxonomy" id="1525"/>
    <lineage>
        <taxon>Bacteria</taxon>
        <taxon>Bacillati</taxon>
        <taxon>Bacillota</taxon>
        <taxon>Clostridia</taxon>
        <taxon>Neomoorellales</taxon>
        <taxon>Neomoorellaceae</taxon>
        <taxon>Neomoorella</taxon>
    </lineage>
</organism>
<evidence type="ECO:0000313" key="5">
    <source>
        <dbReference type="EMBL" id="OIQ07645.1"/>
    </source>
</evidence>
<keyword evidence="2" id="KW-1133">Transmembrane helix</keyword>
<feature type="domain" description="DUF8173" evidence="4">
    <location>
        <begin position="192"/>
        <end position="336"/>
    </location>
</feature>
<feature type="signal peptide" evidence="3">
    <location>
        <begin position="1"/>
        <end position="27"/>
    </location>
</feature>
<dbReference type="EMBL" id="MIHH01000037">
    <property type="protein sequence ID" value="OIQ07645.1"/>
    <property type="molecule type" value="Genomic_DNA"/>
</dbReference>
<feature type="region of interest" description="Disordered" evidence="1">
    <location>
        <begin position="349"/>
        <end position="386"/>
    </location>
</feature>
<feature type="transmembrane region" description="Helical" evidence="2">
    <location>
        <begin position="313"/>
        <end position="332"/>
    </location>
</feature>
<proteinExistence type="predicted"/>
<evidence type="ECO:0000313" key="6">
    <source>
        <dbReference type="Proteomes" id="UP000182743"/>
    </source>
</evidence>
<feature type="transmembrane region" description="Helical" evidence="2">
    <location>
        <begin position="227"/>
        <end position="247"/>
    </location>
</feature>
<dbReference type="RefSeq" id="WP_161954867.1">
    <property type="nucleotide sequence ID" value="NZ_MIHH01000037.1"/>
</dbReference>
<feature type="transmembrane region" description="Helical" evidence="2">
    <location>
        <begin position="185"/>
        <end position="206"/>
    </location>
</feature>
<accession>A0A1J5JEI6</accession>
<comment type="caution">
    <text evidence="5">The sequence shown here is derived from an EMBL/GenBank/DDBJ whole genome shotgun (WGS) entry which is preliminary data.</text>
</comment>
<dbReference type="Pfam" id="PF26514">
    <property type="entry name" value="DUF8173"/>
    <property type="match status" value="1"/>
</dbReference>
<name>A0A1J5JEI6_NEOTH</name>
<reference evidence="5 6" key="1">
    <citation type="submission" date="2016-08" db="EMBL/GenBank/DDBJ databases">
        <title>Genome-based comparison of Moorella thermoacetic strains.</title>
        <authorList>
            <person name="Poehlein A."/>
            <person name="Bengelsdorf F.R."/>
            <person name="Esser C."/>
            <person name="Duerre P."/>
            <person name="Daniel R."/>
        </authorList>
    </citation>
    <scope>NUCLEOTIDE SEQUENCE [LARGE SCALE GENOMIC DNA]</scope>
    <source>
        <strain evidence="5 6">DSM 11768</strain>
    </source>
</reference>